<dbReference type="PANTHER" id="PTHR33052">
    <property type="entry name" value="DUF4228 DOMAIN PROTEIN-RELATED"/>
    <property type="match status" value="1"/>
</dbReference>
<dbReference type="AlphaFoldDB" id="A0A9Q0HEF3"/>
<name>A0A9Q0HEF3_9MAGN</name>
<protein>
    <submittedName>
        <fullName evidence="1">Uncharacterized protein</fullName>
    </submittedName>
</protein>
<dbReference type="Pfam" id="PF14009">
    <property type="entry name" value="PADRE"/>
    <property type="match status" value="1"/>
</dbReference>
<proteinExistence type="predicted"/>
<sequence length="196" mass="21963">MGSCFSSDFIDYSVVDQFTAKVISVNGNLCEYPIPITVSQVLAIETSSCFLCDSDRLFFDDYIPALDSSEELEADQIYFILPTSRLQYRLAANDMAALAVRASTALSQSLKKNGRRKNKIRISPVLELNNNLKLRKEGFDGYAYDGFKTSMDKSRIGVSRSGSIRKLQKSASRRSKFAIRSFRMRLGTIYEGSAVE</sequence>
<comment type="caution">
    <text evidence="1">The sequence shown here is derived from an EMBL/GenBank/DDBJ whole genome shotgun (WGS) entry which is preliminary data.</text>
</comment>
<evidence type="ECO:0000313" key="1">
    <source>
        <dbReference type="EMBL" id="KAJ4962517.1"/>
    </source>
</evidence>
<dbReference type="InterPro" id="IPR025322">
    <property type="entry name" value="PADRE_dom"/>
</dbReference>
<dbReference type="Proteomes" id="UP001141806">
    <property type="component" value="Unassembled WGS sequence"/>
</dbReference>
<dbReference type="OrthoDB" id="693945at2759"/>
<reference evidence="1" key="1">
    <citation type="journal article" date="2023" name="Plant J.">
        <title>The genome of the king protea, Protea cynaroides.</title>
        <authorList>
            <person name="Chang J."/>
            <person name="Duong T.A."/>
            <person name="Schoeman C."/>
            <person name="Ma X."/>
            <person name="Roodt D."/>
            <person name="Barker N."/>
            <person name="Li Z."/>
            <person name="Van de Peer Y."/>
            <person name="Mizrachi E."/>
        </authorList>
    </citation>
    <scope>NUCLEOTIDE SEQUENCE</scope>
    <source>
        <tissue evidence="1">Young leaves</tissue>
    </source>
</reference>
<dbReference type="EMBL" id="JAMYWD010000008">
    <property type="protein sequence ID" value="KAJ4962517.1"/>
    <property type="molecule type" value="Genomic_DNA"/>
</dbReference>
<accession>A0A9Q0HEF3</accession>
<gene>
    <name evidence="1" type="ORF">NE237_022456</name>
</gene>
<keyword evidence="2" id="KW-1185">Reference proteome</keyword>
<evidence type="ECO:0000313" key="2">
    <source>
        <dbReference type="Proteomes" id="UP001141806"/>
    </source>
</evidence>
<organism evidence="1 2">
    <name type="scientific">Protea cynaroides</name>
    <dbReference type="NCBI Taxonomy" id="273540"/>
    <lineage>
        <taxon>Eukaryota</taxon>
        <taxon>Viridiplantae</taxon>
        <taxon>Streptophyta</taxon>
        <taxon>Embryophyta</taxon>
        <taxon>Tracheophyta</taxon>
        <taxon>Spermatophyta</taxon>
        <taxon>Magnoliopsida</taxon>
        <taxon>Proteales</taxon>
        <taxon>Proteaceae</taxon>
        <taxon>Protea</taxon>
    </lineage>
</organism>